<feature type="signal peptide" evidence="1">
    <location>
        <begin position="1"/>
        <end position="19"/>
    </location>
</feature>
<keyword evidence="1" id="KW-0732">Signal</keyword>
<evidence type="ECO:0000313" key="3">
    <source>
        <dbReference type="Proteomes" id="UP001498398"/>
    </source>
</evidence>
<feature type="chain" id="PRO_5045482886" evidence="1">
    <location>
        <begin position="20"/>
        <end position="217"/>
    </location>
</feature>
<evidence type="ECO:0000256" key="1">
    <source>
        <dbReference type="SAM" id="SignalP"/>
    </source>
</evidence>
<evidence type="ECO:0000313" key="2">
    <source>
        <dbReference type="EMBL" id="KAK7464901.1"/>
    </source>
</evidence>
<sequence length="217" mass="21892">MKFSTAIYATGVLIATVSSVPIRRDVDPNLVPEFGLQSGLNPTGTGDCDGIAGANGAPIKIPCSCPPDRNQFISILNQNVNAGKVVNNPSVAVSFPTDDSKDSQLARLQTAIVTLQNLNGPGVGCPAASTTFLAQQKAIQDGTAAPAPAAPAPAAPVDAAAAAPAAGGVDPNLVPEFGLQSGLNPTGTGDCDGINGIKIPCSCKFLFSAFQSFMHTC</sequence>
<comment type="caution">
    <text evidence="2">The sequence shown here is derived from an EMBL/GenBank/DDBJ whole genome shotgun (WGS) entry which is preliminary data.</text>
</comment>
<name>A0ABR1JQ67_9AGAR</name>
<organism evidence="2 3">
    <name type="scientific">Marasmiellus scandens</name>
    <dbReference type="NCBI Taxonomy" id="2682957"/>
    <lineage>
        <taxon>Eukaryota</taxon>
        <taxon>Fungi</taxon>
        <taxon>Dikarya</taxon>
        <taxon>Basidiomycota</taxon>
        <taxon>Agaricomycotina</taxon>
        <taxon>Agaricomycetes</taxon>
        <taxon>Agaricomycetidae</taxon>
        <taxon>Agaricales</taxon>
        <taxon>Marasmiineae</taxon>
        <taxon>Omphalotaceae</taxon>
        <taxon>Marasmiellus</taxon>
    </lineage>
</organism>
<dbReference type="EMBL" id="JBANRG010000007">
    <property type="protein sequence ID" value="KAK7464901.1"/>
    <property type="molecule type" value="Genomic_DNA"/>
</dbReference>
<keyword evidence="3" id="KW-1185">Reference proteome</keyword>
<proteinExistence type="predicted"/>
<protein>
    <submittedName>
        <fullName evidence="2">Uncharacterized protein</fullName>
    </submittedName>
</protein>
<reference evidence="2 3" key="1">
    <citation type="submission" date="2024-01" db="EMBL/GenBank/DDBJ databases">
        <title>A draft genome for the cacao thread blight pathogen Marasmiellus scandens.</title>
        <authorList>
            <person name="Baruah I.K."/>
            <person name="Leung J."/>
            <person name="Bukari Y."/>
            <person name="Amoako-Attah I."/>
            <person name="Meinhardt L.W."/>
            <person name="Bailey B.A."/>
            <person name="Cohen S.P."/>
        </authorList>
    </citation>
    <scope>NUCLEOTIDE SEQUENCE [LARGE SCALE GENOMIC DNA]</scope>
    <source>
        <strain evidence="2 3">GH-19</strain>
    </source>
</reference>
<accession>A0ABR1JQ67</accession>
<gene>
    <name evidence="2" type="ORF">VKT23_006110</name>
</gene>
<dbReference type="Proteomes" id="UP001498398">
    <property type="component" value="Unassembled WGS sequence"/>
</dbReference>